<dbReference type="Proteomes" id="UP000248198">
    <property type="component" value="Unassembled WGS sequence"/>
</dbReference>
<evidence type="ECO:0000256" key="2">
    <source>
        <dbReference type="ARBA" id="ARBA00023002"/>
    </source>
</evidence>
<dbReference type="Pfam" id="PF01408">
    <property type="entry name" value="GFO_IDH_MocA"/>
    <property type="match status" value="1"/>
</dbReference>
<dbReference type="PANTHER" id="PTHR43708">
    <property type="entry name" value="CONSERVED EXPRESSED OXIDOREDUCTASE (EUROFUNG)"/>
    <property type="match status" value="1"/>
</dbReference>
<comment type="caution">
    <text evidence="5">The sequence shown here is derived from an EMBL/GenBank/DDBJ whole genome shotgun (WGS) entry which is preliminary data.</text>
</comment>
<evidence type="ECO:0000313" key="6">
    <source>
        <dbReference type="Proteomes" id="UP000248198"/>
    </source>
</evidence>
<evidence type="ECO:0000259" key="3">
    <source>
        <dbReference type="Pfam" id="PF01408"/>
    </source>
</evidence>
<gene>
    <name evidence="5" type="ORF">B0O44_105190</name>
</gene>
<dbReference type="GO" id="GO:0016491">
    <property type="term" value="F:oxidoreductase activity"/>
    <property type="evidence" value="ECO:0007669"/>
    <property type="project" value="UniProtKB-KW"/>
</dbReference>
<reference evidence="5 6" key="1">
    <citation type="submission" date="2018-06" db="EMBL/GenBank/DDBJ databases">
        <title>Genomic Encyclopedia of Archaeal and Bacterial Type Strains, Phase II (KMG-II): from individual species to whole genera.</title>
        <authorList>
            <person name="Goeker M."/>
        </authorList>
    </citation>
    <scope>NUCLEOTIDE SEQUENCE [LARGE SCALE GENOMIC DNA]</scope>
    <source>
        <strain evidence="5 6">DSM 27372</strain>
    </source>
</reference>
<name>A0A318UDT3_9SPHI</name>
<comment type="similarity">
    <text evidence="1">Belongs to the Gfo/Idh/MocA family.</text>
</comment>
<feature type="domain" description="Gfo/Idh/MocA-like oxidoreductase N-terminal" evidence="3">
    <location>
        <begin position="11"/>
        <end position="120"/>
    </location>
</feature>
<dbReference type="EMBL" id="QKLU01000005">
    <property type="protein sequence ID" value="PYF72819.1"/>
    <property type="molecule type" value="Genomic_DNA"/>
</dbReference>
<dbReference type="SUPFAM" id="SSF51735">
    <property type="entry name" value="NAD(P)-binding Rossmann-fold domains"/>
    <property type="match status" value="1"/>
</dbReference>
<evidence type="ECO:0000256" key="1">
    <source>
        <dbReference type="ARBA" id="ARBA00010928"/>
    </source>
</evidence>
<dbReference type="InterPro" id="IPR000683">
    <property type="entry name" value="Gfo/Idh/MocA-like_OxRdtase_N"/>
</dbReference>
<protein>
    <submittedName>
        <fullName evidence="5">Putative dehydrogenase</fullName>
    </submittedName>
</protein>
<sequence length="340" mass="37782">MNPIVTGLMAYGMSGRLFHAPFLASNTAFRFKAVLERGQKKATQHYPDVISYSSVEALLNDPEIELIVVNSPNHTHFDLAKSALKAGKHVLIEKPAAIHVAEAKTLFELGKKLDLKVLVYQNRRYDSSFLSFKKVLESGCLGKLLEVHLRLDRYRMAIGAKPFKENPEIPGNGLLYDIGPHLLDHAIELFGKPVEFHKTTAKHRPATRVDDYFHLHLVYPEGLNVYLSSAMLIADPQPAFVAHGSLGSFVKMSADVQQAQLDAGMMPSDAVFGLEPAGSEGKLVQMGLGQEKNTTWVPAEKGDYNALFNAVYQTIRNDTLFPVKEEEILLQLRLLDSENT</sequence>
<keyword evidence="2" id="KW-0560">Oxidoreductase</keyword>
<dbReference type="Gene3D" id="3.40.50.720">
    <property type="entry name" value="NAD(P)-binding Rossmann-like Domain"/>
    <property type="match status" value="1"/>
</dbReference>
<organism evidence="5 6">
    <name type="scientific">Pedobacter nutrimenti</name>
    <dbReference type="NCBI Taxonomy" id="1241337"/>
    <lineage>
        <taxon>Bacteria</taxon>
        <taxon>Pseudomonadati</taxon>
        <taxon>Bacteroidota</taxon>
        <taxon>Sphingobacteriia</taxon>
        <taxon>Sphingobacteriales</taxon>
        <taxon>Sphingobacteriaceae</taxon>
        <taxon>Pedobacter</taxon>
    </lineage>
</organism>
<dbReference type="RefSeq" id="WP_110832596.1">
    <property type="nucleotide sequence ID" value="NZ_QKLU01000005.1"/>
</dbReference>
<dbReference type="Gene3D" id="3.30.360.10">
    <property type="entry name" value="Dihydrodipicolinate Reductase, domain 2"/>
    <property type="match status" value="1"/>
</dbReference>
<proteinExistence type="inferred from homology"/>
<dbReference type="PANTHER" id="PTHR43708:SF5">
    <property type="entry name" value="CONSERVED EXPRESSED OXIDOREDUCTASE (EUROFUNG)-RELATED"/>
    <property type="match status" value="1"/>
</dbReference>
<dbReference type="InterPro" id="IPR051317">
    <property type="entry name" value="Gfo/Idh/MocA_oxidoreduct"/>
</dbReference>
<evidence type="ECO:0000259" key="4">
    <source>
        <dbReference type="Pfam" id="PF22725"/>
    </source>
</evidence>
<keyword evidence="6" id="KW-1185">Reference proteome</keyword>
<dbReference type="InterPro" id="IPR036291">
    <property type="entry name" value="NAD(P)-bd_dom_sf"/>
</dbReference>
<dbReference type="GO" id="GO:0000166">
    <property type="term" value="F:nucleotide binding"/>
    <property type="evidence" value="ECO:0007669"/>
    <property type="project" value="InterPro"/>
</dbReference>
<evidence type="ECO:0000313" key="5">
    <source>
        <dbReference type="EMBL" id="PYF72819.1"/>
    </source>
</evidence>
<dbReference type="OrthoDB" id="9815825at2"/>
<accession>A0A318UDT3</accession>
<dbReference type="InterPro" id="IPR055170">
    <property type="entry name" value="GFO_IDH_MocA-like_dom"/>
</dbReference>
<dbReference type="Pfam" id="PF22725">
    <property type="entry name" value="GFO_IDH_MocA_C3"/>
    <property type="match status" value="1"/>
</dbReference>
<dbReference type="AlphaFoldDB" id="A0A318UDT3"/>
<feature type="domain" description="GFO/IDH/MocA-like oxidoreductase" evidence="4">
    <location>
        <begin position="130"/>
        <end position="249"/>
    </location>
</feature>